<dbReference type="InterPro" id="IPR017441">
    <property type="entry name" value="Protein_kinase_ATP_BS"/>
</dbReference>
<dbReference type="GO" id="GO:0004674">
    <property type="term" value="F:protein serine/threonine kinase activity"/>
    <property type="evidence" value="ECO:0007669"/>
    <property type="project" value="UniProtKB-EC"/>
</dbReference>
<dbReference type="Proteomes" id="UP000319817">
    <property type="component" value="Chromosome"/>
</dbReference>
<dbReference type="AlphaFoldDB" id="A0A517NZI3"/>
<dbReference type="EC" id="2.7.11.1" evidence="9"/>
<dbReference type="InterPro" id="IPR011990">
    <property type="entry name" value="TPR-like_helical_dom_sf"/>
</dbReference>
<feature type="binding site" evidence="6">
    <location>
        <position position="115"/>
    </location>
    <ligand>
        <name>ATP</name>
        <dbReference type="ChEBI" id="CHEBI:30616"/>
    </ligand>
</feature>
<feature type="compositionally biased region" description="Basic and acidic residues" evidence="7">
    <location>
        <begin position="608"/>
        <end position="632"/>
    </location>
</feature>
<evidence type="ECO:0000313" key="10">
    <source>
        <dbReference type="Proteomes" id="UP000319817"/>
    </source>
</evidence>
<keyword evidence="2 6" id="KW-0547">Nucleotide-binding</keyword>
<dbReference type="InterPro" id="IPR011009">
    <property type="entry name" value="Kinase-like_dom_sf"/>
</dbReference>
<evidence type="ECO:0000313" key="9">
    <source>
        <dbReference type="EMBL" id="QDT12525.1"/>
    </source>
</evidence>
<keyword evidence="5" id="KW-0802">TPR repeat</keyword>
<dbReference type="RefSeq" id="WP_145420412.1">
    <property type="nucleotide sequence ID" value="NZ_CP036526.1"/>
</dbReference>
<evidence type="ECO:0000256" key="3">
    <source>
        <dbReference type="ARBA" id="ARBA00022777"/>
    </source>
</evidence>
<protein>
    <submittedName>
        <fullName evidence="9">Serine/threonine-protein kinase PrkC</fullName>
        <ecNumber evidence="9">2.7.11.1</ecNumber>
    </submittedName>
</protein>
<dbReference type="Gene3D" id="1.25.40.10">
    <property type="entry name" value="Tetratricopeptide repeat domain"/>
    <property type="match status" value="1"/>
</dbReference>
<dbReference type="SMART" id="SM00220">
    <property type="entry name" value="S_TKc"/>
    <property type="match status" value="1"/>
</dbReference>
<dbReference type="Gene3D" id="1.10.510.10">
    <property type="entry name" value="Transferase(Phosphotransferase) domain 1"/>
    <property type="match status" value="1"/>
</dbReference>
<sequence length="956" mass="105905">MPSSDDQTPPQRNPIESIASDVVDSIRIGKTKPLQPIIESNPEHEDELRDLMPVIERLENARKSQAQQLNSLASLGADRPESLGDFDLVRQIGRGGMGVVFEAIQRSLGRRVAVKVLPKSLLMDDVQLKRFEREARTAAALHHTNIVPVFGVGEDQGFHYYVMQCIDGQGLDRIINRGDERQLSSMQVARLGRQAASALAYAHGQKVLHRDIKPGNLIVNRDNELWVTDFGVAKAIESEAVTRTGDVVGTLRYMAPEQIVGVNDFRGDIYSLGVTLYELLAGRPAMDDASIRSAIVSRRPVTSPPPLRQLNANVPKDLETILHTAMSIDPADRYQSAAEMRDDLDRFLKGDTISVRPLSIAESFARWSRRNPAIAALSSLSLLLLIGVATLSLTGYLHSQDLLHKEQVARNNAEQTTETAASALDKIFQRFAVTPGAGQSASSQFAAAPALSSETAVLLEDLVQYFDAFASRTQANPKLRQSAIKARSSIGDIHLQLGQYEQAIKSFQSTLSSLDPSASDTTLQKAKMANRIGYAHLMMDHKTAAQQQYLHAIELLQSDTDASPSQTDDDAKRFEIARAHFLLGMRVQSGMRPDSMPPPMAIESELGGPREGRRPGPPGRPEHHAEKRLIRPSESQREHLLYAVDILRDLVQRDESNVGYQVSLAACLRQLSADSITQRDETEAEYQNEAITILRRLHEQHADDTTVLIELATALSSMTVYERMTHEDHLVAVEHFREAVQYCDLLATSHPNIPQYNNALVHSLFRLGVLLERMSQRGLAGRPSPAGRPARPEAFGPQTIRGLGLRPPGPRALFDPHAPSEPGNMRPEQRDWEKEATDAFQQAAMRHAVLLRQHPSEVGYRAWDAVFLLRYGAMLFKSGSYDLAELAVGQSVETWESLCNDHPDQQIAWEAVPLAYDILSQIQQRMGKPQDANRSRIEAELGRLLLETGVHGPASR</sequence>
<dbReference type="EMBL" id="CP036526">
    <property type="protein sequence ID" value="QDT12525.1"/>
    <property type="molecule type" value="Genomic_DNA"/>
</dbReference>
<gene>
    <name evidence="9" type="primary">prkC_25</name>
    <name evidence="9" type="ORF">K239x_45350</name>
</gene>
<organism evidence="9 10">
    <name type="scientific">Stieleria marina</name>
    <dbReference type="NCBI Taxonomy" id="1930275"/>
    <lineage>
        <taxon>Bacteria</taxon>
        <taxon>Pseudomonadati</taxon>
        <taxon>Planctomycetota</taxon>
        <taxon>Planctomycetia</taxon>
        <taxon>Pirellulales</taxon>
        <taxon>Pirellulaceae</taxon>
        <taxon>Stieleria</taxon>
    </lineage>
</organism>
<feature type="region of interest" description="Disordered" evidence="7">
    <location>
        <begin position="1"/>
        <end position="22"/>
    </location>
</feature>
<evidence type="ECO:0000256" key="5">
    <source>
        <dbReference type="PROSITE-ProRule" id="PRU00339"/>
    </source>
</evidence>
<feature type="region of interest" description="Disordered" evidence="7">
    <location>
        <begin position="589"/>
        <end position="632"/>
    </location>
</feature>
<dbReference type="SUPFAM" id="SSF48452">
    <property type="entry name" value="TPR-like"/>
    <property type="match status" value="1"/>
</dbReference>
<evidence type="ECO:0000256" key="4">
    <source>
        <dbReference type="ARBA" id="ARBA00022840"/>
    </source>
</evidence>
<feature type="compositionally biased region" description="Polar residues" evidence="7">
    <location>
        <begin position="1"/>
        <end position="10"/>
    </location>
</feature>
<dbReference type="CDD" id="cd14014">
    <property type="entry name" value="STKc_PknB_like"/>
    <property type="match status" value="1"/>
</dbReference>
<dbReference type="PANTHER" id="PTHR43289:SF34">
    <property type="entry name" value="SERINE_THREONINE-PROTEIN KINASE YBDM-RELATED"/>
    <property type="match status" value="1"/>
</dbReference>
<dbReference type="InterPro" id="IPR000719">
    <property type="entry name" value="Prot_kinase_dom"/>
</dbReference>
<feature type="domain" description="Protein kinase" evidence="8">
    <location>
        <begin position="86"/>
        <end position="348"/>
    </location>
</feature>
<dbReference type="SUPFAM" id="SSF56112">
    <property type="entry name" value="Protein kinase-like (PK-like)"/>
    <property type="match status" value="1"/>
</dbReference>
<keyword evidence="3 9" id="KW-0418">Kinase</keyword>
<feature type="compositionally biased region" description="Low complexity" evidence="7">
    <location>
        <begin position="779"/>
        <end position="794"/>
    </location>
</feature>
<proteinExistence type="predicted"/>
<dbReference type="InterPro" id="IPR008271">
    <property type="entry name" value="Ser/Thr_kinase_AS"/>
</dbReference>
<keyword evidence="4 6" id="KW-0067">ATP-binding</keyword>
<dbReference type="PROSITE" id="PS50005">
    <property type="entry name" value="TPR"/>
    <property type="match status" value="1"/>
</dbReference>
<dbReference type="SMART" id="SM00028">
    <property type="entry name" value="TPR"/>
    <property type="match status" value="2"/>
</dbReference>
<accession>A0A517NZI3</accession>
<evidence type="ECO:0000256" key="7">
    <source>
        <dbReference type="SAM" id="MobiDB-lite"/>
    </source>
</evidence>
<name>A0A517NZI3_9BACT</name>
<keyword evidence="1 9" id="KW-0808">Transferase</keyword>
<evidence type="ECO:0000256" key="6">
    <source>
        <dbReference type="PROSITE-ProRule" id="PRU10141"/>
    </source>
</evidence>
<dbReference type="Gene3D" id="3.30.200.20">
    <property type="entry name" value="Phosphorylase Kinase, domain 1"/>
    <property type="match status" value="1"/>
</dbReference>
<dbReference type="InterPro" id="IPR019734">
    <property type="entry name" value="TPR_rpt"/>
</dbReference>
<feature type="region of interest" description="Disordered" evidence="7">
    <location>
        <begin position="779"/>
        <end position="830"/>
    </location>
</feature>
<dbReference type="PROSITE" id="PS00108">
    <property type="entry name" value="PROTEIN_KINASE_ST"/>
    <property type="match status" value="1"/>
</dbReference>
<dbReference type="PANTHER" id="PTHR43289">
    <property type="entry name" value="MITOGEN-ACTIVATED PROTEIN KINASE KINASE KINASE 20-RELATED"/>
    <property type="match status" value="1"/>
</dbReference>
<dbReference type="GO" id="GO:0005524">
    <property type="term" value="F:ATP binding"/>
    <property type="evidence" value="ECO:0007669"/>
    <property type="project" value="UniProtKB-UniRule"/>
</dbReference>
<evidence type="ECO:0000259" key="8">
    <source>
        <dbReference type="PROSITE" id="PS50011"/>
    </source>
</evidence>
<dbReference type="OrthoDB" id="6111975at2"/>
<evidence type="ECO:0000256" key="1">
    <source>
        <dbReference type="ARBA" id="ARBA00022679"/>
    </source>
</evidence>
<dbReference type="PROSITE" id="PS00107">
    <property type="entry name" value="PROTEIN_KINASE_ATP"/>
    <property type="match status" value="1"/>
</dbReference>
<feature type="repeat" description="TPR" evidence="5">
    <location>
        <begin position="484"/>
        <end position="517"/>
    </location>
</feature>
<dbReference type="Pfam" id="PF00069">
    <property type="entry name" value="Pkinase"/>
    <property type="match status" value="1"/>
</dbReference>
<evidence type="ECO:0000256" key="2">
    <source>
        <dbReference type="ARBA" id="ARBA00022741"/>
    </source>
</evidence>
<dbReference type="PROSITE" id="PS50011">
    <property type="entry name" value="PROTEIN_KINASE_DOM"/>
    <property type="match status" value="1"/>
</dbReference>
<reference evidence="9 10" key="1">
    <citation type="submission" date="2019-02" db="EMBL/GenBank/DDBJ databases">
        <title>Deep-cultivation of Planctomycetes and their phenomic and genomic characterization uncovers novel biology.</title>
        <authorList>
            <person name="Wiegand S."/>
            <person name="Jogler M."/>
            <person name="Boedeker C."/>
            <person name="Pinto D."/>
            <person name="Vollmers J."/>
            <person name="Rivas-Marin E."/>
            <person name="Kohn T."/>
            <person name="Peeters S.H."/>
            <person name="Heuer A."/>
            <person name="Rast P."/>
            <person name="Oberbeckmann S."/>
            <person name="Bunk B."/>
            <person name="Jeske O."/>
            <person name="Meyerdierks A."/>
            <person name="Storesund J.E."/>
            <person name="Kallscheuer N."/>
            <person name="Luecker S."/>
            <person name="Lage O.M."/>
            <person name="Pohl T."/>
            <person name="Merkel B.J."/>
            <person name="Hornburger P."/>
            <person name="Mueller R.-W."/>
            <person name="Bruemmer F."/>
            <person name="Labrenz M."/>
            <person name="Spormann A.M."/>
            <person name="Op den Camp H."/>
            <person name="Overmann J."/>
            <person name="Amann R."/>
            <person name="Jetten M.S.M."/>
            <person name="Mascher T."/>
            <person name="Medema M.H."/>
            <person name="Devos D.P."/>
            <person name="Kaster A.-K."/>
            <person name="Ovreas L."/>
            <person name="Rohde M."/>
            <person name="Galperin M.Y."/>
            <person name="Jogler C."/>
        </authorList>
    </citation>
    <scope>NUCLEOTIDE SEQUENCE [LARGE SCALE GENOMIC DNA]</scope>
    <source>
        <strain evidence="9 10">K23_9</strain>
    </source>
</reference>
<keyword evidence="10" id="KW-1185">Reference proteome</keyword>